<dbReference type="AlphaFoldDB" id="Q5BR12"/>
<accession>Q5BR12</accession>
<sequence>MTVNEVNSSVVRGMRAVIIFHGRVRLLDAPEKLIGSRLVLKACERDRTAQGRSHMVFSREILVGFVLYLLKLYRR</sequence>
<reference evidence="1" key="2">
    <citation type="journal article" date="2006" name="PLoS Pathog.">
        <title>New perspectives on host-parasite interplay by comparative transcriptomic and proteomic analyses of Schistosoma japonicum.</title>
        <authorList>
            <person name="Liu F."/>
            <person name="Lu J."/>
            <person name="Hu W."/>
            <person name="Wang S.Y."/>
            <person name="Cui S.J."/>
            <person name="Chi M."/>
            <person name="Yan Q."/>
            <person name="Wang X.R."/>
            <person name="Song H.D."/>
            <person name="Xu X.N."/>
            <person name="Wang J.J."/>
            <person name="Zhang X.L."/>
            <person name="Zhang X."/>
            <person name="Wang Z.Q."/>
            <person name="Xue C.L."/>
            <person name="Brindley P.J."/>
            <person name="McManus D.P."/>
            <person name="Yang P.Y."/>
            <person name="Feng Z."/>
            <person name="Chen Z."/>
            <person name="Han Z.G."/>
        </authorList>
    </citation>
    <scope>NUCLEOTIDE SEQUENCE</scope>
</reference>
<name>Q5BR12_SCHJA</name>
<organism evidence="1">
    <name type="scientific">Schistosoma japonicum</name>
    <name type="common">Blood fluke</name>
    <dbReference type="NCBI Taxonomy" id="6182"/>
    <lineage>
        <taxon>Eukaryota</taxon>
        <taxon>Metazoa</taxon>
        <taxon>Spiralia</taxon>
        <taxon>Lophotrochozoa</taxon>
        <taxon>Platyhelminthes</taxon>
        <taxon>Trematoda</taxon>
        <taxon>Digenea</taxon>
        <taxon>Strigeidida</taxon>
        <taxon>Schistosomatoidea</taxon>
        <taxon>Schistosomatidae</taxon>
        <taxon>Schistosoma</taxon>
    </lineage>
</organism>
<evidence type="ECO:0000313" key="1">
    <source>
        <dbReference type="EMBL" id="AAX31024.1"/>
    </source>
</evidence>
<proteinExistence type="evidence at transcript level"/>
<dbReference type="EMBL" id="AY915803">
    <property type="protein sequence ID" value="AAX31024.1"/>
    <property type="molecule type" value="mRNA"/>
</dbReference>
<protein>
    <submittedName>
        <fullName evidence="1">SJCHGC09730 protein</fullName>
    </submittedName>
</protein>
<reference evidence="1" key="1">
    <citation type="submission" date="2005-01" db="EMBL/GenBank/DDBJ databases">
        <authorList>
            <person name="Han Z."/>
        </authorList>
    </citation>
    <scope>NUCLEOTIDE SEQUENCE</scope>
</reference>